<feature type="transmembrane region" description="Helical" evidence="7">
    <location>
        <begin position="204"/>
        <end position="221"/>
    </location>
</feature>
<evidence type="ECO:0000256" key="6">
    <source>
        <dbReference type="ARBA" id="ARBA00023136"/>
    </source>
</evidence>
<dbReference type="AlphaFoldDB" id="A0A0Q1BK13"/>
<feature type="transmembrane region" description="Helical" evidence="7">
    <location>
        <begin position="6"/>
        <end position="34"/>
    </location>
</feature>
<feature type="transmembrane region" description="Helical" evidence="7">
    <location>
        <begin position="227"/>
        <end position="246"/>
    </location>
</feature>
<dbReference type="PATRIC" id="fig|1547436.3.peg.3035"/>
<feature type="transmembrane region" description="Helical" evidence="7">
    <location>
        <begin position="110"/>
        <end position="128"/>
    </location>
</feature>
<feature type="transmembrane region" description="Helical" evidence="7">
    <location>
        <begin position="80"/>
        <end position="98"/>
    </location>
</feature>
<comment type="similarity">
    <text evidence="2">Belongs to the UPF0324 family.</text>
</comment>
<dbReference type="Proteomes" id="UP000050827">
    <property type="component" value="Unassembled WGS sequence"/>
</dbReference>
<evidence type="ECO:0000256" key="4">
    <source>
        <dbReference type="ARBA" id="ARBA00022692"/>
    </source>
</evidence>
<organism evidence="8 9">
    <name type="scientific">Flagellimonas eckloniae</name>
    <dbReference type="NCBI Taxonomy" id="346185"/>
    <lineage>
        <taxon>Bacteria</taxon>
        <taxon>Pseudomonadati</taxon>
        <taxon>Bacteroidota</taxon>
        <taxon>Flavobacteriia</taxon>
        <taxon>Flavobacteriales</taxon>
        <taxon>Flavobacteriaceae</taxon>
        <taxon>Flagellimonas</taxon>
    </lineage>
</organism>
<comment type="subcellular location">
    <subcellularLocation>
        <location evidence="1">Cell membrane</location>
        <topology evidence="1">Multi-pass membrane protein</topology>
    </subcellularLocation>
</comment>
<evidence type="ECO:0008006" key="10">
    <source>
        <dbReference type="Google" id="ProtNLM"/>
    </source>
</evidence>
<evidence type="ECO:0000313" key="9">
    <source>
        <dbReference type="Proteomes" id="UP000050827"/>
    </source>
</evidence>
<keyword evidence="9" id="KW-1185">Reference proteome</keyword>
<feature type="transmembrane region" description="Helical" evidence="7">
    <location>
        <begin position="283"/>
        <end position="307"/>
    </location>
</feature>
<reference evidence="8 9" key="1">
    <citation type="submission" date="2015-04" db="EMBL/GenBank/DDBJ databases">
        <title>Complete genome of flavobacterium.</title>
        <authorList>
            <person name="Kwon Y.M."/>
            <person name="Kim S.-J."/>
        </authorList>
    </citation>
    <scope>NUCLEOTIDE SEQUENCE [LARGE SCALE GENOMIC DNA]</scope>
    <source>
        <strain evidence="8 9">DK169</strain>
    </source>
</reference>
<protein>
    <recommendedName>
        <fullName evidence="10">Sulfate exporter family transporter</fullName>
    </recommendedName>
</protein>
<dbReference type="InterPro" id="IPR018383">
    <property type="entry name" value="UPF0324_pro"/>
</dbReference>
<gene>
    <name evidence="8" type="ORF">AAY42_14710</name>
</gene>
<evidence type="ECO:0000256" key="3">
    <source>
        <dbReference type="ARBA" id="ARBA00022475"/>
    </source>
</evidence>
<evidence type="ECO:0000256" key="7">
    <source>
        <dbReference type="SAM" id="Phobius"/>
    </source>
</evidence>
<dbReference type="EMBL" id="LCTZ01000002">
    <property type="protein sequence ID" value="KQC31007.1"/>
    <property type="molecule type" value="Genomic_DNA"/>
</dbReference>
<dbReference type="Pfam" id="PF03601">
    <property type="entry name" value="Cons_hypoth698"/>
    <property type="match status" value="1"/>
</dbReference>
<sequence>MLSKTATYILGALVLIGTLFGYISPALALAIGMICGIFRIADQNLIQKSTNFQKILLQLSVVGLGFGIHMQEAIEVGSNSFFITLVTIVCTFIIAFAIGKVLKSERITTILVASGTAICGGSAIAAVSPSLKANSSQTSISLAIVFLLNAIALFIFPYIGKYFDLTQLQFGTWSAIAIHDTSSVVGAAEAFGNEALNVATTTKLVRTLWIIPLVLIISFGSNSKEKFAFPWFIFGFIGAMLINSYLPSAEIFSPHIVWGARKALIFTLFLIGLQINISQLKKLGFNILIVGIFTWIVLGVVSLLYVLNYI</sequence>
<keyword evidence="6 7" id="KW-0472">Membrane</keyword>
<keyword evidence="3" id="KW-1003">Cell membrane</keyword>
<proteinExistence type="inferred from homology"/>
<evidence type="ECO:0000256" key="2">
    <source>
        <dbReference type="ARBA" id="ARBA00007977"/>
    </source>
</evidence>
<evidence type="ECO:0000256" key="1">
    <source>
        <dbReference type="ARBA" id="ARBA00004651"/>
    </source>
</evidence>
<keyword evidence="5 7" id="KW-1133">Transmembrane helix</keyword>
<dbReference type="STRING" id="346185.AAY42_14710"/>
<dbReference type="PANTHER" id="PTHR30106">
    <property type="entry name" value="INNER MEMBRANE PROTEIN YEIH-RELATED"/>
    <property type="match status" value="1"/>
</dbReference>
<feature type="transmembrane region" description="Helical" evidence="7">
    <location>
        <begin position="258"/>
        <end position="277"/>
    </location>
</feature>
<evidence type="ECO:0000313" key="8">
    <source>
        <dbReference type="EMBL" id="KQC31007.1"/>
    </source>
</evidence>
<dbReference type="RefSeq" id="WP_055396562.1">
    <property type="nucleotide sequence ID" value="NZ_LCTZ01000002.1"/>
</dbReference>
<evidence type="ECO:0000256" key="5">
    <source>
        <dbReference type="ARBA" id="ARBA00022989"/>
    </source>
</evidence>
<name>A0A0Q1BK13_9FLAO</name>
<dbReference type="GO" id="GO:0005886">
    <property type="term" value="C:plasma membrane"/>
    <property type="evidence" value="ECO:0007669"/>
    <property type="project" value="UniProtKB-SubCell"/>
</dbReference>
<keyword evidence="4 7" id="KW-0812">Transmembrane</keyword>
<dbReference type="PANTHER" id="PTHR30106:SF1">
    <property type="entry name" value="UPF0324 MEMBRANE PROTEIN FN0533"/>
    <property type="match status" value="1"/>
</dbReference>
<dbReference type="OrthoDB" id="9811391at2"/>
<feature type="transmembrane region" description="Helical" evidence="7">
    <location>
        <begin position="140"/>
        <end position="159"/>
    </location>
</feature>
<comment type="caution">
    <text evidence="8">The sequence shown here is derived from an EMBL/GenBank/DDBJ whole genome shotgun (WGS) entry which is preliminary data.</text>
</comment>
<accession>A0A0Q1BK13</accession>